<comment type="subcellular location">
    <subcellularLocation>
        <location evidence="1">Cell membrane</location>
        <topology evidence="1">Multi-pass membrane protein</topology>
    </subcellularLocation>
</comment>
<dbReference type="GO" id="GO:0005886">
    <property type="term" value="C:plasma membrane"/>
    <property type="evidence" value="ECO:0007669"/>
    <property type="project" value="UniProtKB-SubCell"/>
</dbReference>
<evidence type="ECO:0000256" key="5">
    <source>
        <dbReference type="ARBA" id="ARBA00022989"/>
    </source>
</evidence>
<dbReference type="GO" id="GO:0022857">
    <property type="term" value="F:transmembrane transporter activity"/>
    <property type="evidence" value="ECO:0007669"/>
    <property type="project" value="InterPro"/>
</dbReference>
<dbReference type="Pfam" id="PF02028">
    <property type="entry name" value="BCCT"/>
    <property type="match status" value="1"/>
</dbReference>
<feature type="transmembrane region" description="Helical" evidence="7">
    <location>
        <begin position="20"/>
        <end position="38"/>
    </location>
</feature>
<accession>A0A2P8FER8</accession>
<protein>
    <submittedName>
        <fullName evidence="8">BCCT, betaine/carnitine/choline family transporter</fullName>
    </submittedName>
</protein>
<evidence type="ECO:0000256" key="2">
    <source>
        <dbReference type="ARBA" id="ARBA00022448"/>
    </source>
</evidence>
<keyword evidence="9" id="KW-1185">Reference proteome</keyword>
<feature type="transmembrane region" description="Helical" evidence="7">
    <location>
        <begin position="99"/>
        <end position="118"/>
    </location>
</feature>
<name>A0A2P8FER8_9RHOB</name>
<keyword evidence="3" id="KW-1003">Cell membrane</keyword>
<evidence type="ECO:0000256" key="3">
    <source>
        <dbReference type="ARBA" id="ARBA00022475"/>
    </source>
</evidence>
<keyword evidence="2" id="KW-0813">Transport</keyword>
<evidence type="ECO:0000313" key="9">
    <source>
        <dbReference type="Proteomes" id="UP000240418"/>
    </source>
</evidence>
<keyword evidence="6 7" id="KW-0472">Membrane</keyword>
<keyword evidence="4 7" id="KW-0812">Transmembrane</keyword>
<evidence type="ECO:0000313" key="8">
    <source>
        <dbReference type="EMBL" id="PSL20213.1"/>
    </source>
</evidence>
<dbReference type="InterPro" id="IPR000060">
    <property type="entry name" value="BCCT_transptr"/>
</dbReference>
<evidence type="ECO:0000256" key="1">
    <source>
        <dbReference type="ARBA" id="ARBA00004651"/>
    </source>
</evidence>
<proteinExistence type="predicted"/>
<dbReference type="Proteomes" id="UP000240418">
    <property type="component" value="Unassembled WGS sequence"/>
</dbReference>
<keyword evidence="5 7" id="KW-1133">Transmembrane helix</keyword>
<dbReference type="EMBL" id="PYGJ01000004">
    <property type="protein sequence ID" value="PSL20213.1"/>
    <property type="molecule type" value="Genomic_DNA"/>
</dbReference>
<evidence type="ECO:0000256" key="4">
    <source>
        <dbReference type="ARBA" id="ARBA00022692"/>
    </source>
</evidence>
<dbReference type="AlphaFoldDB" id="A0A2P8FER8"/>
<evidence type="ECO:0000256" key="7">
    <source>
        <dbReference type="SAM" id="Phobius"/>
    </source>
</evidence>
<reference evidence="8 9" key="1">
    <citation type="submission" date="2018-03" db="EMBL/GenBank/DDBJ databases">
        <title>Genomic Encyclopedia of Archaeal and Bacterial Type Strains, Phase II (KMG-II): from individual species to whole genera.</title>
        <authorList>
            <person name="Goeker M."/>
        </authorList>
    </citation>
    <scope>NUCLEOTIDE SEQUENCE [LARGE SCALE GENOMIC DNA]</scope>
    <source>
        <strain evidence="8 9">DSM 100673</strain>
    </source>
</reference>
<gene>
    <name evidence="8" type="ORF">CLV88_104274</name>
</gene>
<sequence length="168" mass="19051">MHSHRLLGYSLLGFHDDAAFEALFLVPWLPVADLLFLARGLRWRRDWFKTERSGKWRDHRATTTNMLFANFEVMPGYTLLKTIASGGSLQAVIRHRMTWGILLALVIGTMLVAGNTGAEDPRRVLRNAMMIGTLPHCRVMILKCITLTKPLKRGTLRGQIIESDQPPE</sequence>
<organism evidence="8 9">
    <name type="scientific">Shimia abyssi</name>
    <dbReference type="NCBI Taxonomy" id="1662395"/>
    <lineage>
        <taxon>Bacteria</taxon>
        <taxon>Pseudomonadati</taxon>
        <taxon>Pseudomonadota</taxon>
        <taxon>Alphaproteobacteria</taxon>
        <taxon>Rhodobacterales</taxon>
        <taxon>Roseobacteraceae</taxon>
    </lineage>
</organism>
<comment type="caution">
    <text evidence="8">The sequence shown here is derived from an EMBL/GenBank/DDBJ whole genome shotgun (WGS) entry which is preliminary data.</text>
</comment>
<dbReference type="OrthoDB" id="9775735at2"/>
<evidence type="ECO:0000256" key="6">
    <source>
        <dbReference type="ARBA" id="ARBA00023136"/>
    </source>
</evidence>